<evidence type="ECO:0000256" key="2">
    <source>
        <dbReference type="ARBA" id="ARBA00022692"/>
    </source>
</evidence>
<dbReference type="STRING" id="545619.SAMN04489860_1417"/>
<evidence type="ECO:0000313" key="7">
    <source>
        <dbReference type="Proteomes" id="UP000185663"/>
    </source>
</evidence>
<evidence type="ECO:0000313" key="6">
    <source>
        <dbReference type="EMBL" id="SDS37834.1"/>
    </source>
</evidence>
<dbReference type="InterPro" id="IPR003339">
    <property type="entry name" value="ABC/ECF_trnsptr_transmembrane"/>
</dbReference>
<protein>
    <submittedName>
        <fullName evidence="6">Energy-coupling factor transport system permease protein</fullName>
    </submittedName>
</protein>
<dbReference type="GO" id="GO:0005886">
    <property type="term" value="C:plasma membrane"/>
    <property type="evidence" value="ECO:0007669"/>
    <property type="project" value="TreeGrafter"/>
</dbReference>
<evidence type="ECO:0000256" key="4">
    <source>
        <dbReference type="ARBA" id="ARBA00023136"/>
    </source>
</evidence>
<dbReference type="Pfam" id="PF02361">
    <property type="entry name" value="CbiQ"/>
    <property type="match status" value="1"/>
</dbReference>
<feature type="transmembrane region" description="Helical" evidence="5">
    <location>
        <begin position="129"/>
        <end position="150"/>
    </location>
</feature>
<comment type="subcellular location">
    <subcellularLocation>
        <location evidence="1">Membrane</location>
        <topology evidence="1">Multi-pass membrane protein</topology>
    </subcellularLocation>
</comment>
<keyword evidence="2 5" id="KW-0812">Transmembrane</keyword>
<gene>
    <name evidence="6" type="ORF">SAMN04489860_1417</name>
</gene>
<reference evidence="6 7" key="1">
    <citation type="submission" date="2016-10" db="EMBL/GenBank/DDBJ databases">
        <authorList>
            <person name="de Groot N.N."/>
        </authorList>
    </citation>
    <scope>NUCLEOTIDE SEQUENCE [LARGE SCALE GENOMIC DNA]</scope>
    <source>
        <strain evidence="6 7">DSM 22126</strain>
    </source>
</reference>
<name>A0A1H1RQ88_9CELL</name>
<dbReference type="PANTHER" id="PTHR33514:SF13">
    <property type="entry name" value="PROTEIN ABCI12, CHLOROPLASTIC"/>
    <property type="match status" value="1"/>
</dbReference>
<sequence length="279" mass="29065">MSAATVQAPVVAEHAVVAAPARASAPRRALLRTANPLVSLAGPFPLMVVVFFVADLRVLAAIGVATAVLVVAGTLPGPRMSAAVLLGAPLTAGIVTVSFGFWVDAAAVASTPVLVQAGPWAYHAGQLEIGLLTGLRVVDLMLLALLGALATTGPDVVRASIQHLRIPYRLGYAALAAVRFVPRFGHELEVIRSAHRVRGVARGRGPVAATRRQAGYAVPLLAGGIRHAERVSYAMDARAFGAHSTRTERTTHPWRLRDTVLVLSFWAACVAALVLAAGV</sequence>
<feature type="transmembrane region" description="Helical" evidence="5">
    <location>
        <begin position="47"/>
        <end position="72"/>
    </location>
</feature>
<evidence type="ECO:0000256" key="5">
    <source>
        <dbReference type="SAM" id="Phobius"/>
    </source>
</evidence>
<accession>A0A1H1RQ88</accession>
<evidence type="ECO:0000256" key="3">
    <source>
        <dbReference type="ARBA" id="ARBA00022989"/>
    </source>
</evidence>
<keyword evidence="7" id="KW-1185">Reference proteome</keyword>
<dbReference type="EMBL" id="LT629776">
    <property type="protein sequence ID" value="SDS37834.1"/>
    <property type="molecule type" value="Genomic_DNA"/>
</dbReference>
<dbReference type="PANTHER" id="PTHR33514">
    <property type="entry name" value="PROTEIN ABCI12, CHLOROPLASTIC"/>
    <property type="match status" value="1"/>
</dbReference>
<evidence type="ECO:0000256" key="1">
    <source>
        <dbReference type="ARBA" id="ARBA00004141"/>
    </source>
</evidence>
<keyword evidence="3 5" id="KW-1133">Transmembrane helix</keyword>
<dbReference type="Proteomes" id="UP000185663">
    <property type="component" value="Chromosome I"/>
</dbReference>
<dbReference type="eggNOG" id="COG0619">
    <property type="taxonomic scope" value="Bacteria"/>
</dbReference>
<feature type="transmembrane region" description="Helical" evidence="5">
    <location>
        <begin position="84"/>
        <end position="109"/>
    </location>
</feature>
<dbReference type="AlphaFoldDB" id="A0A1H1RQ88"/>
<keyword evidence="4 5" id="KW-0472">Membrane</keyword>
<dbReference type="CDD" id="cd16914">
    <property type="entry name" value="EcfT"/>
    <property type="match status" value="1"/>
</dbReference>
<feature type="transmembrane region" description="Helical" evidence="5">
    <location>
        <begin position="259"/>
        <end position="278"/>
    </location>
</feature>
<organism evidence="6 7">
    <name type="scientific">Paraoerskovia marina</name>
    <dbReference type="NCBI Taxonomy" id="545619"/>
    <lineage>
        <taxon>Bacteria</taxon>
        <taxon>Bacillati</taxon>
        <taxon>Actinomycetota</taxon>
        <taxon>Actinomycetes</taxon>
        <taxon>Micrococcales</taxon>
        <taxon>Cellulomonadaceae</taxon>
        <taxon>Paraoerskovia</taxon>
    </lineage>
</organism>
<proteinExistence type="predicted"/>
<dbReference type="RefSeq" id="WP_083372073.1">
    <property type="nucleotide sequence ID" value="NZ_LT629776.1"/>
</dbReference>
<dbReference type="OrthoDB" id="92887at2"/>